<dbReference type="SUPFAM" id="SSF74653">
    <property type="entry name" value="TolA/TonB C-terminal domain"/>
    <property type="match status" value="1"/>
</dbReference>
<sequence length="228" mass="24223">MSYIDQGTRTNKPAAIAAVIAIHAGLGYVLVSGLSTVIDILDPPPPLTGTTVIDLPPSPPPKEVEEAVKPKAPVRNENVTAPDLPITIVVNEADFIVEPTFDDFADELILKPGTGAGLGGGTKPADPPAFDPVAAAPKNNPGDWVSQSDYRSSWVRKEFDGLARFKLTVSASGKVENCQITGSTGHNVLDQATCKLVQRRARFEPARNSSGKKVSGTYTNAVRWQLPE</sequence>
<accession>A0A6I4V2N7</accession>
<dbReference type="Pfam" id="PF03544">
    <property type="entry name" value="TonB_C"/>
    <property type="match status" value="1"/>
</dbReference>
<keyword evidence="7" id="KW-1185">Reference proteome</keyword>
<proteinExistence type="predicted"/>
<evidence type="ECO:0000256" key="2">
    <source>
        <dbReference type="ARBA" id="ARBA00022692"/>
    </source>
</evidence>
<comment type="caution">
    <text evidence="6">The sequence shown here is derived from an EMBL/GenBank/DDBJ whole genome shotgun (WGS) entry which is preliminary data.</text>
</comment>
<dbReference type="Gene3D" id="3.30.1150.10">
    <property type="match status" value="1"/>
</dbReference>
<dbReference type="InterPro" id="IPR006260">
    <property type="entry name" value="TonB/TolA_C"/>
</dbReference>
<comment type="subcellular location">
    <subcellularLocation>
        <location evidence="1">Membrane</location>
        <topology evidence="1">Single-pass membrane protein</topology>
    </subcellularLocation>
</comment>
<dbReference type="AlphaFoldDB" id="A0A6I4V2N7"/>
<protein>
    <submittedName>
        <fullName evidence="6">TonB family protein</fullName>
    </submittedName>
</protein>
<dbReference type="EMBL" id="WTYP01000001">
    <property type="protein sequence ID" value="MXP47120.1"/>
    <property type="molecule type" value="Genomic_DNA"/>
</dbReference>
<gene>
    <name evidence="6" type="ORF">GRI43_06920</name>
</gene>
<dbReference type="OrthoDB" id="7585155at2"/>
<evidence type="ECO:0000256" key="4">
    <source>
        <dbReference type="ARBA" id="ARBA00023136"/>
    </source>
</evidence>
<keyword evidence="3" id="KW-1133">Transmembrane helix</keyword>
<evidence type="ECO:0000256" key="1">
    <source>
        <dbReference type="ARBA" id="ARBA00004167"/>
    </source>
</evidence>
<keyword evidence="2" id="KW-0812">Transmembrane</keyword>
<dbReference type="GO" id="GO:0055085">
    <property type="term" value="P:transmembrane transport"/>
    <property type="evidence" value="ECO:0007669"/>
    <property type="project" value="InterPro"/>
</dbReference>
<reference evidence="6 7" key="1">
    <citation type="submission" date="2019-12" db="EMBL/GenBank/DDBJ databases">
        <title>Genomic-based taxomic classification of the family Erythrobacteraceae.</title>
        <authorList>
            <person name="Xu L."/>
        </authorList>
    </citation>
    <scope>NUCLEOTIDE SEQUENCE [LARGE SCALE GENOMIC DNA]</scope>
    <source>
        <strain evidence="6 7">SW-109</strain>
    </source>
</reference>
<keyword evidence="4" id="KW-0472">Membrane</keyword>
<dbReference type="InterPro" id="IPR037682">
    <property type="entry name" value="TonB_C"/>
</dbReference>
<evidence type="ECO:0000313" key="6">
    <source>
        <dbReference type="EMBL" id="MXP47120.1"/>
    </source>
</evidence>
<evidence type="ECO:0000259" key="5">
    <source>
        <dbReference type="PROSITE" id="PS52015"/>
    </source>
</evidence>
<dbReference type="GO" id="GO:0016020">
    <property type="term" value="C:membrane"/>
    <property type="evidence" value="ECO:0007669"/>
    <property type="project" value="UniProtKB-SubCell"/>
</dbReference>
<feature type="domain" description="TonB C-terminal" evidence="5">
    <location>
        <begin position="135"/>
        <end position="228"/>
    </location>
</feature>
<evidence type="ECO:0000313" key="7">
    <source>
        <dbReference type="Proteomes" id="UP000471435"/>
    </source>
</evidence>
<name>A0A6I4V2N7_9SPHN</name>
<dbReference type="RefSeq" id="WP_160730275.1">
    <property type="nucleotide sequence ID" value="NZ_WTYP01000001.1"/>
</dbReference>
<dbReference type="NCBIfam" id="TIGR01352">
    <property type="entry name" value="tonB_Cterm"/>
    <property type="match status" value="1"/>
</dbReference>
<dbReference type="Proteomes" id="UP000471435">
    <property type="component" value="Unassembled WGS sequence"/>
</dbReference>
<evidence type="ECO:0000256" key="3">
    <source>
        <dbReference type="ARBA" id="ARBA00022989"/>
    </source>
</evidence>
<organism evidence="6 7">
    <name type="scientific">Pontixanthobacter luteolus</name>
    <dbReference type="NCBI Taxonomy" id="295089"/>
    <lineage>
        <taxon>Bacteria</taxon>
        <taxon>Pseudomonadati</taxon>
        <taxon>Pseudomonadota</taxon>
        <taxon>Alphaproteobacteria</taxon>
        <taxon>Sphingomonadales</taxon>
        <taxon>Erythrobacteraceae</taxon>
        <taxon>Pontixanthobacter</taxon>
    </lineage>
</organism>
<dbReference type="PROSITE" id="PS52015">
    <property type="entry name" value="TONB_CTD"/>
    <property type="match status" value="1"/>
</dbReference>